<dbReference type="Pfam" id="PF05380">
    <property type="entry name" value="Peptidase_A17"/>
    <property type="match status" value="1"/>
</dbReference>
<sequence length="990" mass="113962">MEKIPPAMRHIEKLEIRLKSLNLKYSKNNNETGSNAVSNVIKPCFRLPELSLPQFNGDIETWFIFKEQFKEIIENCGLNDKQKLQYLQSCLIGIAKHVQTVDDTYDSLFLALEQRFENKRIIINKHINALLMLKYEKFRGDSNVELRNLVDTCTKHLRALKLLNIEHNTFSELLIQLVMQVLDTETKRLFEMTLESTDIPKWDDVLAFLNKRCLFLENLPSAGTKGKQNFKDSPRHKSFLLHTDANVDKKCKLCSLNHDLYNCDKFKNMPVRERHQDDVLEPICFQNSSITNNQNKTDRNSFNYPSAQNNIVQGQVSGVNMSASASQKHKKDIILSTCIIYVENSVGEKVPLRVLVDRGSQVSLLRSSTANFLNLRKLKTDMSVSGLGGSNVNIKSKIKGVISNGSRSYKRVVDFHVVPKITNMIPVNSFDISHIVFPSNVHLADPTFNISNSIDALVSADIFFDILKDGKYKLDNGNLILQNTEFGYIIGGNTSRFSSGSLHCGLITKDFETLNDTLKSFWEIEEIIPTKFVSDELKKCDEHFLKTMTRDTNGRFCFEMPMKDNDIELGQSKATAIRRLKLLERRFVREPHIKDKYVEFLQEYEDLDHMQRVKEEDPGLHYYIPRPAVIRPESKTTKLRVVFDASCKSSNGNSLNDILLKGGTIQPDLFDILLRFRKYVVAFSSDIKKMFRQIKVQEHQQDFLRILWRPSPEEDIVSYRLKTVTYETKPAPYLATRCLLQLAHEGKNKYPLATPVIQNSTYMDDILSGADDITTAKEMQRQLIGLTKEGCFHLYKWSANSEELLKDVPTENKKFLFNENDELVKTLVLSWRPREDTFMYQMNLPEVPVTITKRTVLSFISKLYDPLGLLQPIIIKAKMMIQKIWLLKIDWDQNLPRQEIENLQRYVAELHQLKDLKIPRCILLKDSVAVQLIGYADASAQAYGACLYVKSENANETKIRLLCSKTRVAPLKTLSIPRLELLALRHCCRN</sequence>
<dbReference type="InterPro" id="IPR005312">
    <property type="entry name" value="DUF1759"/>
</dbReference>
<dbReference type="InterPro" id="IPR043502">
    <property type="entry name" value="DNA/RNA_pol_sf"/>
</dbReference>
<dbReference type="PANTHER" id="PTHR47331">
    <property type="entry name" value="PHD-TYPE DOMAIN-CONTAINING PROTEIN"/>
    <property type="match status" value="1"/>
</dbReference>
<dbReference type="EMBL" id="BMAO01024417">
    <property type="protein sequence ID" value="GFQ95236.1"/>
    <property type="molecule type" value="Genomic_DNA"/>
</dbReference>
<dbReference type="PANTHER" id="PTHR47331:SF5">
    <property type="entry name" value="RIBONUCLEASE H"/>
    <property type="match status" value="1"/>
</dbReference>
<dbReference type="Gene3D" id="2.40.70.10">
    <property type="entry name" value="Acid Proteases"/>
    <property type="match status" value="1"/>
</dbReference>
<dbReference type="InterPro" id="IPR021109">
    <property type="entry name" value="Peptidase_aspartic_dom_sf"/>
</dbReference>
<comment type="caution">
    <text evidence="1">The sequence shown here is derived from an EMBL/GenBank/DDBJ whole genome shotgun (WGS) entry which is preliminary data.</text>
</comment>
<evidence type="ECO:0000313" key="2">
    <source>
        <dbReference type="Proteomes" id="UP000887116"/>
    </source>
</evidence>
<dbReference type="CDD" id="cd00303">
    <property type="entry name" value="retropepsin_like"/>
    <property type="match status" value="1"/>
</dbReference>
<dbReference type="OrthoDB" id="6506033at2759"/>
<evidence type="ECO:0000313" key="1">
    <source>
        <dbReference type="EMBL" id="GFQ95236.1"/>
    </source>
</evidence>
<dbReference type="GO" id="GO:0071897">
    <property type="term" value="P:DNA biosynthetic process"/>
    <property type="evidence" value="ECO:0007669"/>
    <property type="project" value="UniProtKB-ARBA"/>
</dbReference>
<keyword evidence="2" id="KW-1185">Reference proteome</keyword>
<dbReference type="SUPFAM" id="SSF56672">
    <property type="entry name" value="DNA/RNA polymerases"/>
    <property type="match status" value="1"/>
</dbReference>
<reference evidence="1" key="1">
    <citation type="submission" date="2020-07" db="EMBL/GenBank/DDBJ databases">
        <title>Multicomponent nature underlies the extraordinary mechanical properties of spider dragline silk.</title>
        <authorList>
            <person name="Kono N."/>
            <person name="Nakamura H."/>
            <person name="Mori M."/>
            <person name="Yoshida Y."/>
            <person name="Ohtoshi R."/>
            <person name="Malay A.D."/>
            <person name="Moran D.A.P."/>
            <person name="Tomita M."/>
            <person name="Numata K."/>
            <person name="Arakawa K."/>
        </authorList>
    </citation>
    <scope>NUCLEOTIDE SEQUENCE</scope>
</reference>
<protein>
    <submittedName>
        <fullName evidence="1">Integrase catalytic domain-containing protein</fullName>
    </submittedName>
</protein>
<accession>A0A8X6L4M4</accession>
<dbReference type="Proteomes" id="UP000887116">
    <property type="component" value="Unassembled WGS sequence"/>
</dbReference>
<organism evidence="1 2">
    <name type="scientific">Trichonephila clavata</name>
    <name type="common">Joro spider</name>
    <name type="synonym">Nephila clavata</name>
    <dbReference type="NCBI Taxonomy" id="2740835"/>
    <lineage>
        <taxon>Eukaryota</taxon>
        <taxon>Metazoa</taxon>
        <taxon>Ecdysozoa</taxon>
        <taxon>Arthropoda</taxon>
        <taxon>Chelicerata</taxon>
        <taxon>Arachnida</taxon>
        <taxon>Araneae</taxon>
        <taxon>Araneomorphae</taxon>
        <taxon>Entelegynae</taxon>
        <taxon>Araneoidea</taxon>
        <taxon>Nephilidae</taxon>
        <taxon>Trichonephila</taxon>
    </lineage>
</organism>
<name>A0A8X6L4M4_TRICU</name>
<proteinExistence type="predicted"/>
<dbReference type="Pfam" id="PF03564">
    <property type="entry name" value="DUF1759"/>
    <property type="match status" value="1"/>
</dbReference>
<gene>
    <name evidence="1" type="primary">AVEN_32190_1</name>
    <name evidence="1" type="ORF">TNCT_532431</name>
</gene>
<dbReference type="AlphaFoldDB" id="A0A8X6L4M4"/>
<dbReference type="CDD" id="cd01644">
    <property type="entry name" value="RT_pepA17"/>
    <property type="match status" value="1"/>
</dbReference>
<dbReference type="InterPro" id="IPR008042">
    <property type="entry name" value="Retrotrans_Pao"/>
</dbReference>